<evidence type="ECO:0000313" key="3">
    <source>
        <dbReference type="Proteomes" id="UP000663850"/>
    </source>
</evidence>
<dbReference type="InterPro" id="IPR051091">
    <property type="entry name" value="O-Glucosyltr/Glycosyltrsf_90"/>
</dbReference>
<dbReference type="InterPro" id="IPR006598">
    <property type="entry name" value="CAP10"/>
</dbReference>
<dbReference type="PANTHER" id="PTHR12203:SF118">
    <property type="entry name" value="BETA-1,2-XYLOSYLTRANSFERASE 1"/>
    <property type="match status" value="1"/>
</dbReference>
<gene>
    <name evidence="2" type="ORF">RDB_LOCUS84238</name>
</gene>
<protein>
    <recommendedName>
        <fullName evidence="1">Glycosyl transferase CAP10 domain-containing protein</fullName>
    </recommendedName>
</protein>
<dbReference type="SMART" id="SM00672">
    <property type="entry name" value="CAP10"/>
    <property type="match status" value="1"/>
</dbReference>
<proteinExistence type="predicted"/>
<name>A0A8H3CTS7_9AGAM</name>
<comment type="caution">
    <text evidence="2">The sequence shown here is derived from an EMBL/GenBank/DDBJ whole genome shotgun (WGS) entry which is preliminary data.</text>
</comment>
<organism evidence="2 3">
    <name type="scientific">Rhizoctonia solani</name>
    <dbReference type="NCBI Taxonomy" id="456999"/>
    <lineage>
        <taxon>Eukaryota</taxon>
        <taxon>Fungi</taxon>
        <taxon>Dikarya</taxon>
        <taxon>Basidiomycota</taxon>
        <taxon>Agaricomycotina</taxon>
        <taxon>Agaricomycetes</taxon>
        <taxon>Cantharellales</taxon>
        <taxon>Ceratobasidiaceae</taxon>
        <taxon>Rhizoctonia</taxon>
    </lineage>
</organism>
<dbReference type="AlphaFoldDB" id="A0A8H3CTS7"/>
<reference evidence="2" key="1">
    <citation type="submission" date="2021-01" db="EMBL/GenBank/DDBJ databases">
        <authorList>
            <person name="Kaushik A."/>
        </authorList>
    </citation>
    <scope>NUCLEOTIDE SEQUENCE</scope>
    <source>
        <strain evidence="2">Type strain: AG8-Rh-89/</strain>
    </source>
</reference>
<evidence type="ECO:0000313" key="2">
    <source>
        <dbReference type="EMBL" id="CAE6490920.1"/>
    </source>
</evidence>
<dbReference type="PANTHER" id="PTHR12203">
    <property type="entry name" value="KDEL LYS-ASP-GLU-LEU CONTAINING - RELATED"/>
    <property type="match status" value="1"/>
</dbReference>
<sequence>MVESQWQMGFRVRTRLRQVMGALVFTTAGMMVLHTLRPSQNFASDPMGAAIHHGPGLIYGKKRPNELHDVWDDEETIADVGGAHWENPHQLPHDKAPPVHIPSTPKSHMPSHVYRDDGLVEVNPEGRHPIYDLIARAEKDWSTKLQRQSRHLADAVDEYETRYGRPPPPNFDKWWDYATAHNVQLPDEYDTIFHDLEPFWGIDPKVLRETQRGWEKQDGTYTLASENGKISVGVHTLGKDADELLPRANEQVKLLSEIARWLPDFRATFTAHDGPYHFINWELKESALKAAKDRTHFDQDSLPHAPFNGWRNGCPKNSSLVLSKLKWDDRPDMEVRHAARPKTFIHDHVKSMDACQHPDLVHINGFLAGHGQGAGTRRMIVPAFSMCTTPMHSDIRTIPIEQFTEDVGVDPAWDDKPYNKVLWRGSNTGIFFSENMPWNISQRARLIKLANEKEGVRSVLRPLEPERAVGRPVEEKAKELNERLMDVAFAGDPLQCEEPVCTLMKRIFEYRDHMSWPEANKYKYILDIDGNGWSARFKRLMTTNSMILKTTIFPEWYMDRVMPWVHYVPVKVDLTDLYDIVSFFRGDAQGQGAHDELAGKIGLAGKIWSKTFYRKEDMVAYLFSSKGGVVPGAWNEDGSGLSLTPGVAGRDH</sequence>
<evidence type="ECO:0000259" key="1">
    <source>
        <dbReference type="SMART" id="SM00672"/>
    </source>
</evidence>
<dbReference type="Pfam" id="PF05686">
    <property type="entry name" value="Glyco_transf_90"/>
    <property type="match status" value="1"/>
</dbReference>
<dbReference type="EMBL" id="CAJMWZ010004516">
    <property type="protein sequence ID" value="CAE6490920.1"/>
    <property type="molecule type" value="Genomic_DNA"/>
</dbReference>
<accession>A0A8H3CTS7</accession>
<feature type="domain" description="Glycosyl transferase CAP10" evidence="1">
    <location>
        <begin position="356"/>
        <end position="626"/>
    </location>
</feature>
<dbReference type="Proteomes" id="UP000663850">
    <property type="component" value="Unassembled WGS sequence"/>
</dbReference>